<evidence type="ECO:0000256" key="3">
    <source>
        <dbReference type="ARBA" id="ARBA00022691"/>
    </source>
</evidence>
<evidence type="ECO:0000256" key="4">
    <source>
        <dbReference type="ARBA" id="ARBA00038277"/>
    </source>
</evidence>
<dbReference type="GO" id="GO:0008171">
    <property type="term" value="F:O-methyltransferase activity"/>
    <property type="evidence" value="ECO:0007669"/>
    <property type="project" value="InterPro"/>
</dbReference>
<organism evidence="6 7">
    <name type="scientific">Cyphellophora europaea (strain CBS 101466)</name>
    <name type="common">Phialophora europaea</name>
    <dbReference type="NCBI Taxonomy" id="1220924"/>
    <lineage>
        <taxon>Eukaryota</taxon>
        <taxon>Fungi</taxon>
        <taxon>Dikarya</taxon>
        <taxon>Ascomycota</taxon>
        <taxon>Pezizomycotina</taxon>
        <taxon>Eurotiomycetes</taxon>
        <taxon>Chaetothyriomycetidae</taxon>
        <taxon>Chaetothyriales</taxon>
        <taxon>Cyphellophoraceae</taxon>
        <taxon>Cyphellophora</taxon>
    </lineage>
</organism>
<evidence type="ECO:0000259" key="5">
    <source>
        <dbReference type="Pfam" id="PF00891"/>
    </source>
</evidence>
<evidence type="ECO:0000256" key="1">
    <source>
        <dbReference type="ARBA" id="ARBA00022603"/>
    </source>
</evidence>
<evidence type="ECO:0000256" key="2">
    <source>
        <dbReference type="ARBA" id="ARBA00022679"/>
    </source>
</evidence>
<dbReference type="InterPro" id="IPR036388">
    <property type="entry name" value="WH-like_DNA-bd_sf"/>
</dbReference>
<dbReference type="InterPro" id="IPR029063">
    <property type="entry name" value="SAM-dependent_MTases_sf"/>
</dbReference>
<dbReference type="SUPFAM" id="SSF46785">
    <property type="entry name" value="Winged helix' DNA-binding domain"/>
    <property type="match status" value="1"/>
</dbReference>
<dbReference type="GO" id="GO:0032259">
    <property type="term" value="P:methylation"/>
    <property type="evidence" value="ECO:0007669"/>
    <property type="project" value="UniProtKB-KW"/>
</dbReference>
<dbReference type="InterPro" id="IPR036390">
    <property type="entry name" value="WH_DNA-bd_sf"/>
</dbReference>
<dbReference type="Pfam" id="PF00891">
    <property type="entry name" value="Methyltransf_2"/>
    <property type="match status" value="1"/>
</dbReference>
<dbReference type="InterPro" id="IPR001077">
    <property type="entry name" value="COMT_C"/>
</dbReference>
<feature type="domain" description="O-methyltransferase C-terminal" evidence="5">
    <location>
        <begin position="196"/>
        <end position="400"/>
    </location>
</feature>
<dbReference type="RefSeq" id="XP_008720897.1">
    <property type="nucleotide sequence ID" value="XM_008722675.1"/>
</dbReference>
<evidence type="ECO:0000313" key="6">
    <source>
        <dbReference type="EMBL" id="ETN37365.1"/>
    </source>
</evidence>
<dbReference type="EMBL" id="KB822724">
    <property type="protein sequence ID" value="ETN37365.1"/>
    <property type="molecule type" value="Genomic_DNA"/>
</dbReference>
<comment type="similarity">
    <text evidence="4">Belongs to the class I-like SAM-binding methyltransferase superfamily. Cation-independent O-methyltransferase family.</text>
</comment>
<dbReference type="PROSITE" id="PS51683">
    <property type="entry name" value="SAM_OMT_II"/>
    <property type="match status" value="1"/>
</dbReference>
<protein>
    <recommendedName>
        <fullName evidence="5">O-methyltransferase C-terminal domain-containing protein</fullName>
    </recommendedName>
</protein>
<gene>
    <name evidence="6" type="ORF">HMPREF1541_08356</name>
</gene>
<dbReference type="InParanoid" id="W2RM49"/>
<dbReference type="Gene3D" id="3.40.50.150">
    <property type="entry name" value="Vaccinia Virus protein VP39"/>
    <property type="match status" value="1"/>
</dbReference>
<dbReference type="VEuPathDB" id="FungiDB:HMPREF1541_08356"/>
<proteinExistence type="inferred from homology"/>
<dbReference type="InterPro" id="IPR016461">
    <property type="entry name" value="COMT-like"/>
</dbReference>
<dbReference type="eggNOG" id="KOG3178">
    <property type="taxonomic scope" value="Eukaryota"/>
</dbReference>
<dbReference type="Proteomes" id="UP000030752">
    <property type="component" value="Unassembled WGS sequence"/>
</dbReference>
<dbReference type="HOGENOM" id="CLU_005533_1_0_1"/>
<name>W2RM49_CYPE1</name>
<evidence type="ECO:0000313" key="7">
    <source>
        <dbReference type="Proteomes" id="UP000030752"/>
    </source>
</evidence>
<dbReference type="SUPFAM" id="SSF53335">
    <property type="entry name" value="S-adenosyl-L-methionine-dependent methyltransferases"/>
    <property type="match status" value="1"/>
</dbReference>
<sequence>MLGATEDLEQLAETCLATAKVIKDHLSKNGHPQMSFDENGPPTFPEVPPNIQYARLTLRESAQRLLDLVAGPEENVGFYSYYIVHDLNAFRYVHRYGIASAIPFNDTITYNDLARKCDVDAGQLKQMLRQLMQLRIFRESVPGQVGHTAASKHLTHPGALYFNQYCSINAFDYVAKQIDALERWGHGSQEPNQAALNYAHDTDKSMYDYYEENGEVRERFSNLMTYVSKMDAMSNAYVAAGFDWAALGEVTIVDVAGNMGHCSVPIAKANPKAKIIVQDLPNIIKRAKDPETCVVPKELRSRFDFMAHDFYDPQPVKVDVFFVRMIMHDYSDEYCIRILKPLVAALKPGGRIMIMDSILPPVGGAPAPIERFLRAQDLQMLVLTNAKERDSEQWNDLIKATDPGLKINSVTLPPGSAMAMIEVILEAKAHGQAAKVRSNGRA</sequence>
<dbReference type="Gene3D" id="1.10.10.10">
    <property type="entry name" value="Winged helix-like DNA-binding domain superfamily/Winged helix DNA-binding domain"/>
    <property type="match status" value="1"/>
</dbReference>
<accession>W2RM49</accession>
<reference evidence="6 7" key="1">
    <citation type="submission" date="2013-03" db="EMBL/GenBank/DDBJ databases">
        <title>The Genome Sequence of Phialophora europaea CBS 101466.</title>
        <authorList>
            <consortium name="The Broad Institute Genomics Platform"/>
            <person name="Cuomo C."/>
            <person name="de Hoog S."/>
            <person name="Gorbushina A."/>
            <person name="Walker B."/>
            <person name="Young S.K."/>
            <person name="Zeng Q."/>
            <person name="Gargeya S."/>
            <person name="Fitzgerald M."/>
            <person name="Haas B."/>
            <person name="Abouelleil A."/>
            <person name="Allen A.W."/>
            <person name="Alvarado L."/>
            <person name="Arachchi H.M."/>
            <person name="Berlin A.M."/>
            <person name="Chapman S.B."/>
            <person name="Gainer-Dewar J."/>
            <person name="Goldberg J."/>
            <person name="Griggs A."/>
            <person name="Gujja S."/>
            <person name="Hansen M."/>
            <person name="Howarth C."/>
            <person name="Imamovic A."/>
            <person name="Ireland A."/>
            <person name="Larimer J."/>
            <person name="McCowan C."/>
            <person name="Murphy C."/>
            <person name="Pearson M."/>
            <person name="Poon T.W."/>
            <person name="Priest M."/>
            <person name="Roberts A."/>
            <person name="Saif S."/>
            <person name="Shea T."/>
            <person name="Sisk P."/>
            <person name="Sykes S."/>
            <person name="Wortman J."/>
            <person name="Nusbaum C."/>
            <person name="Birren B."/>
        </authorList>
    </citation>
    <scope>NUCLEOTIDE SEQUENCE [LARGE SCALE GENOMIC DNA]</scope>
    <source>
        <strain evidence="6 7">CBS 101466</strain>
    </source>
</reference>
<dbReference type="PANTHER" id="PTHR43712">
    <property type="entry name" value="PUTATIVE (AFU_ORTHOLOGUE AFUA_4G14580)-RELATED"/>
    <property type="match status" value="1"/>
</dbReference>
<keyword evidence="1" id="KW-0489">Methyltransferase</keyword>
<keyword evidence="2" id="KW-0808">Transferase</keyword>
<dbReference type="PANTHER" id="PTHR43712:SF5">
    <property type="entry name" value="O-METHYLTRANSFERASE ASQN-RELATED"/>
    <property type="match status" value="1"/>
</dbReference>
<dbReference type="AlphaFoldDB" id="W2RM49"/>
<dbReference type="STRING" id="1220924.W2RM49"/>
<keyword evidence="7" id="KW-1185">Reference proteome</keyword>
<keyword evidence="3" id="KW-0949">S-adenosyl-L-methionine</keyword>
<dbReference type="CDD" id="cd02440">
    <property type="entry name" value="AdoMet_MTases"/>
    <property type="match status" value="1"/>
</dbReference>
<dbReference type="GeneID" id="19975695"/>
<dbReference type="OrthoDB" id="1606438at2759"/>